<dbReference type="InterPro" id="IPR044822">
    <property type="entry name" value="Myb_DNA-bind_4"/>
</dbReference>
<keyword evidence="3" id="KW-1185">Reference proteome</keyword>
<dbReference type="Proteomes" id="UP001153678">
    <property type="component" value="Unassembled WGS sequence"/>
</dbReference>
<reference evidence="2" key="1">
    <citation type="submission" date="2022-08" db="EMBL/GenBank/DDBJ databases">
        <authorList>
            <person name="Kallberg Y."/>
            <person name="Tangrot J."/>
            <person name="Rosling A."/>
        </authorList>
    </citation>
    <scope>NUCLEOTIDE SEQUENCE</scope>
    <source>
        <strain evidence="2">Wild A</strain>
    </source>
</reference>
<dbReference type="Pfam" id="PF13837">
    <property type="entry name" value="Myb_DNA-bind_4"/>
    <property type="match status" value="1"/>
</dbReference>
<organism evidence="2 3">
    <name type="scientific">Funneliformis geosporum</name>
    <dbReference type="NCBI Taxonomy" id="1117311"/>
    <lineage>
        <taxon>Eukaryota</taxon>
        <taxon>Fungi</taxon>
        <taxon>Fungi incertae sedis</taxon>
        <taxon>Mucoromycota</taxon>
        <taxon>Glomeromycotina</taxon>
        <taxon>Glomeromycetes</taxon>
        <taxon>Glomerales</taxon>
        <taxon>Glomeraceae</taxon>
        <taxon>Funneliformis</taxon>
    </lineage>
</organism>
<dbReference type="Gene3D" id="1.10.10.60">
    <property type="entry name" value="Homeodomain-like"/>
    <property type="match status" value="1"/>
</dbReference>
<dbReference type="OrthoDB" id="2317665at2759"/>
<comment type="caution">
    <text evidence="2">The sequence shown here is derived from an EMBL/GenBank/DDBJ whole genome shotgun (WGS) entry which is preliminary data.</text>
</comment>
<sequence length="191" mass="22454">MNEINFQLIPQQIEPICKNIHELAGFSDIMLYPHPYYLSNNYESNIQDVGNVMYPPFNYMYNRPIISQNFNQGFDVITETFESGSSQSGESCEEAKITKKNKVPCKWDNRSTNLLLSYLKEHKKNVLKLCCRGSTAGKARVNLWKGASDMLREYGYNNFSEKQCSTKWKNMKQFHKVNLFPFNKNNWLNWY</sequence>
<feature type="domain" description="Myb/SANT-like DNA-binding" evidence="1">
    <location>
        <begin position="105"/>
        <end position="176"/>
    </location>
</feature>
<gene>
    <name evidence="2" type="ORF">FWILDA_LOCUS89</name>
</gene>
<accession>A0A9W4S9B3</accession>
<protein>
    <submittedName>
        <fullName evidence="2">16683_t:CDS:1</fullName>
    </submittedName>
</protein>
<evidence type="ECO:0000313" key="2">
    <source>
        <dbReference type="EMBL" id="CAI2161516.1"/>
    </source>
</evidence>
<evidence type="ECO:0000313" key="3">
    <source>
        <dbReference type="Proteomes" id="UP001153678"/>
    </source>
</evidence>
<evidence type="ECO:0000259" key="1">
    <source>
        <dbReference type="Pfam" id="PF13837"/>
    </source>
</evidence>
<dbReference type="EMBL" id="CAMKVN010000006">
    <property type="protein sequence ID" value="CAI2161516.1"/>
    <property type="molecule type" value="Genomic_DNA"/>
</dbReference>
<dbReference type="AlphaFoldDB" id="A0A9W4S9B3"/>
<name>A0A9W4S9B3_9GLOM</name>
<proteinExistence type="predicted"/>